<keyword evidence="2" id="KW-1185">Reference proteome</keyword>
<name>A0A916NCR3_9BACT</name>
<dbReference type="RefSeq" id="WP_215239709.1">
    <property type="nucleotide sequence ID" value="NZ_CAJRAF010000002.1"/>
</dbReference>
<accession>A0A916NCR3</accession>
<dbReference type="EMBL" id="CAJRAF010000002">
    <property type="protein sequence ID" value="CAG5003533.1"/>
    <property type="molecule type" value="Genomic_DNA"/>
</dbReference>
<evidence type="ECO:0000313" key="1">
    <source>
        <dbReference type="EMBL" id="CAG5003533.1"/>
    </source>
</evidence>
<organism evidence="1 2">
    <name type="scientific">Dyadobacter helix</name>
    <dbReference type="NCBI Taxonomy" id="2822344"/>
    <lineage>
        <taxon>Bacteria</taxon>
        <taxon>Pseudomonadati</taxon>
        <taxon>Bacteroidota</taxon>
        <taxon>Cytophagia</taxon>
        <taxon>Cytophagales</taxon>
        <taxon>Spirosomataceae</taxon>
        <taxon>Dyadobacter</taxon>
    </lineage>
</organism>
<sequence length="186" mass="20903">MKKFLTILFAGVTSLAIAQDKIELSRSIDDNGTTLRISIKGTLNGKRIDYQQTFDVDGMSKGERMELRERILDSLGMAKVEAPVRPVPPVPPTGTTVSISGGQEPVVSATDQFAQSYAVGGDRPYTKQIKYNPDNGQMYMRYRFNKNDEEFSYEKTLDASGKSEDERLRIIRDFERQIGVPIKTIQ</sequence>
<gene>
    <name evidence="1" type="ORF">DYBT9275_03173</name>
</gene>
<proteinExistence type="predicted"/>
<dbReference type="AlphaFoldDB" id="A0A916NCR3"/>
<reference evidence="1" key="1">
    <citation type="submission" date="2021-04" db="EMBL/GenBank/DDBJ databases">
        <authorList>
            <person name="Rodrigo-Torres L."/>
            <person name="Arahal R. D."/>
            <person name="Lucena T."/>
        </authorList>
    </citation>
    <scope>NUCLEOTIDE SEQUENCE</scope>
    <source>
        <strain evidence="1">CECT 9275</strain>
    </source>
</reference>
<evidence type="ECO:0000313" key="2">
    <source>
        <dbReference type="Proteomes" id="UP000680038"/>
    </source>
</evidence>
<comment type="caution">
    <text evidence="1">The sequence shown here is derived from an EMBL/GenBank/DDBJ whole genome shotgun (WGS) entry which is preliminary data.</text>
</comment>
<dbReference type="Proteomes" id="UP000680038">
    <property type="component" value="Unassembled WGS sequence"/>
</dbReference>
<protein>
    <submittedName>
        <fullName evidence="1">Uncharacterized protein</fullName>
    </submittedName>
</protein>